<dbReference type="GO" id="GO:0000272">
    <property type="term" value="P:polysaccharide catabolic process"/>
    <property type="evidence" value="ECO:0007669"/>
    <property type="project" value="InterPro"/>
</dbReference>
<evidence type="ECO:0000313" key="3">
    <source>
        <dbReference type="Proteomes" id="UP000178175"/>
    </source>
</evidence>
<dbReference type="InterPro" id="IPR016134">
    <property type="entry name" value="Dockerin_dom"/>
</dbReference>
<gene>
    <name evidence="2" type="ORF">A3C70_00020</name>
</gene>
<dbReference type="Gene3D" id="3.40.50.1110">
    <property type="entry name" value="SGNH hydrolase"/>
    <property type="match status" value="1"/>
</dbReference>
<dbReference type="InterPro" id="IPR002105">
    <property type="entry name" value="Dockerin_1_rpt"/>
</dbReference>
<organism evidence="2 3">
    <name type="scientific">Candidatus Zambryskibacteria bacterium RIFCSPHIGHO2_02_FULL_43_14</name>
    <dbReference type="NCBI Taxonomy" id="1802748"/>
    <lineage>
        <taxon>Bacteria</taxon>
        <taxon>Candidatus Zambryskiibacteriota</taxon>
    </lineage>
</organism>
<dbReference type="SUPFAM" id="SSF63446">
    <property type="entry name" value="Type I dockerin domain"/>
    <property type="match status" value="1"/>
</dbReference>
<protein>
    <recommendedName>
        <fullName evidence="1">Dockerin domain-containing protein</fullName>
    </recommendedName>
</protein>
<evidence type="ECO:0000259" key="1">
    <source>
        <dbReference type="PROSITE" id="PS51766"/>
    </source>
</evidence>
<dbReference type="EMBL" id="MHVR01000015">
    <property type="protein sequence ID" value="OHA95838.1"/>
    <property type="molecule type" value="Genomic_DNA"/>
</dbReference>
<dbReference type="AlphaFoldDB" id="A0A1G2TFK7"/>
<dbReference type="PROSITE" id="PS51766">
    <property type="entry name" value="DOCKERIN"/>
    <property type="match status" value="1"/>
</dbReference>
<dbReference type="SUPFAM" id="SSF52266">
    <property type="entry name" value="SGNH hydrolase"/>
    <property type="match status" value="1"/>
</dbReference>
<dbReference type="Gene3D" id="2.60.120.200">
    <property type="match status" value="1"/>
</dbReference>
<dbReference type="InterPro" id="IPR036439">
    <property type="entry name" value="Dockerin_dom_sf"/>
</dbReference>
<name>A0A1G2TFK7_9BACT</name>
<reference evidence="2 3" key="1">
    <citation type="journal article" date="2016" name="Nat. Commun.">
        <title>Thousands of microbial genomes shed light on interconnected biogeochemical processes in an aquifer system.</title>
        <authorList>
            <person name="Anantharaman K."/>
            <person name="Brown C.T."/>
            <person name="Hug L.A."/>
            <person name="Sharon I."/>
            <person name="Castelle C.J."/>
            <person name="Probst A.J."/>
            <person name="Thomas B.C."/>
            <person name="Singh A."/>
            <person name="Wilkins M.J."/>
            <person name="Karaoz U."/>
            <person name="Brodie E.L."/>
            <person name="Williams K.H."/>
            <person name="Hubbard S.S."/>
            <person name="Banfield J.F."/>
        </authorList>
    </citation>
    <scope>NUCLEOTIDE SEQUENCE [LARGE SCALE GENOMIC DNA]</scope>
</reference>
<dbReference type="InterPro" id="IPR036514">
    <property type="entry name" value="SGNH_hydro_sf"/>
</dbReference>
<dbReference type="Gene3D" id="1.10.1330.10">
    <property type="entry name" value="Dockerin domain"/>
    <property type="match status" value="1"/>
</dbReference>
<proteinExistence type="predicted"/>
<feature type="domain" description="Dockerin" evidence="1">
    <location>
        <begin position="606"/>
        <end position="662"/>
    </location>
</feature>
<dbReference type="GO" id="GO:0004553">
    <property type="term" value="F:hydrolase activity, hydrolyzing O-glycosyl compounds"/>
    <property type="evidence" value="ECO:0007669"/>
    <property type="project" value="InterPro"/>
</dbReference>
<sequence>MKSVLFFVISLFFISLIILTPKTHAVGLSLLSPWLAQDIGEVSAPGTALINNGVFNLSGAGDDIWNRGDEFFYVYQPLSGDGEIITQVVSIQKTDPWAKAGIMIRENLTAGSRNVALLVSPSNGLTFQQRAEAAEISNYNSVVGTAPIWLKLKRIDDSFVAYTSNDGISWSQAGSLILTLNTNVYIGLVVTSHRDGLLTDAIFDHVNVAGQQSINQSLLPVSTFTASPVTIIVGQSTTLSWDAINATAVNIDHGIGTVAVSGTRSISPKLSTTYTLRATNGAGSASQVVTINVKTTSDNNKNRANSYDDAWQDGSNGWVANAKSILAGSNKIQGFLLHLGDSLTRDYSYGAWARAGNGKTVEDKMITQWLHASPAPATINSYDGFALATEYHCPSRSRTVGDGRGTWDFLGTSMPADTNSVTAKQKLEDCASYPSSLNITTIVSAFPDAQFAIPLFNLYYENPSNVTDLKKILDVLISKKIVPILSTYTYRISGNPSFNPAVDVYNNAIKNLAKEMKLPLIDLNAEMLARRPFSEWGGTFLSGDGVHYAVNAGGFGGGSDPYQYGGDPSTHTTGEALRNNGYVLRGWLAVQKMKEIKQLVIDSNSTTFLKGDLNNDKIVNSLDWSIMNSRWFTNDTTVDLNSDGIVNSLDFSILNSNWLKTV</sequence>
<evidence type="ECO:0000313" key="2">
    <source>
        <dbReference type="EMBL" id="OHA95838.1"/>
    </source>
</evidence>
<comment type="caution">
    <text evidence="2">The sequence shown here is derived from an EMBL/GenBank/DDBJ whole genome shotgun (WGS) entry which is preliminary data.</text>
</comment>
<dbReference type="Proteomes" id="UP000178175">
    <property type="component" value="Unassembled WGS sequence"/>
</dbReference>
<dbReference type="Pfam" id="PF00404">
    <property type="entry name" value="Dockerin_1"/>
    <property type="match status" value="1"/>
</dbReference>
<accession>A0A1G2TFK7</accession>